<comment type="caution">
    <text evidence="3">The sequence shown here is derived from an EMBL/GenBank/DDBJ whole genome shotgun (WGS) entry which is preliminary data.</text>
</comment>
<evidence type="ECO:0000313" key="4">
    <source>
        <dbReference type="Proteomes" id="UP000636960"/>
    </source>
</evidence>
<dbReference type="InterPro" id="IPR006016">
    <property type="entry name" value="UspA"/>
</dbReference>
<proteinExistence type="inferred from homology"/>
<reference evidence="3" key="1">
    <citation type="submission" date="2021-01" db="EMBL/GenBank/DDBJ databases">
        <title>Whole genome shotgun sequence of Actinoplanes rishiriensis NBRC 108556.</title>
        <authorList>
            <person name="Komaki H."/>
            <person name="Tamura T."/>
        </authorList>
    </citation>
    <scope>NUCLEOTIDE SEQUENCE</scope>
    <source>
        <strain evidence="3">NBRC 108556</strain>
    </source>
</reference>
<dbReference type="PRINTS" id="PR01438">
    <property type="entry name" value="UNVRSLSTRESS"/>
</dbReference>
<comment type="similarity">
    <text evidence="1">Belongs to the universal stress protein A family.</text>
</comment>
<gene>
    <name evidence="3" type="ORF">Ari01nite_89950</name>
</gene>
<dbReference type="Gene3D" id="3.40.50.620">
    <property type="entry name" value="HUPs"/>
    <property type="match status" value="2"/>
</dbReference>
<feature type="domain" description="UspA" evidence="2">
    <location>
        <begin position="5"/>
        <end position="139"/>
    </location>
</feature>
<feature type="domain" description="UspA" evidence="2">
    <location>
        <begin position="149"/>
        <end position="274"/>
    </location>
</feature>
<dbReference type="PANTHER" id="PTHR46553">
    <property type="entry name" value="ADENINE NUCLEOTIDE ALPHA HYDROLASES-LIKE SUPERFAMILY PROTEIN"/>
    <property type="match status" value="1"/>
</dbReference>
<dbReference type="RefSeq" id="WP_203790326.1">
    <property type="nucleotide sequence ID" value="NZ_BOMV01000106.1"/>
</dbReference>
<dbReference type="AlphaFoldDB" id="A0A919K9V9"/>
<organism evidence="3 4">
    <name type="scientific">Paractinoplanes rishiriensis</name>
    <dbReference type="NCBI Taxonomy" id="1050105"/>
    <lineage>
        <taxon>Bacteria</taxon>
        <taxon>Bacillati</taxon>
        <taxon>Actinomycetota</taxon>
        <taxon>Actinomycetes</taxon>
        <taxon>Micromonosporales</taxon>
        <taxon>Micromonosporaceae</taxon>
        <taxon>Paractinoplanes</taxon>
    </lineage>
</organism>
<keyword evidence="4" id="KW-1185">Reference proteome</keyword>
<dbReference type="Proteomes" id="UP000636960">
    <property type="component" value="Unassembled WGS sequence"/>
</dbReference>
<dbReference type="InterPro" id="IPR006015">
    <property type="entry name" value="Universal_stress_UspA"/>
</dbReference>
<evidence type="ECO:0000256" key="1">
    <source>
        <dbReference type="ARBA" id="ARBA00008791"/>
    </source>
</evidence>
<sequence>MTTGQIVVGVNGSASSSAAVRWAVTEAQLRRVDLHVVVAYQWRIPGRSFTSRSELVHTAGEQVTAILDAAVSQARSIAADIRVWSSAVVGEPVPVLLEAAARADLLVVGGRGRGERGRMLSVVTSQAAAYAPCPVAVVRPHDREDKNMIVVGLDDTPDASTTAGAAFEEAALRPSSTLLAVTAVTMLPGSDLRTIRRARRHDLIELLAPWREKFPEIPVAVDVVRADAGAVLVEKSRRASLLVVGAGARTHFDAMRLGPIRLHLLHHADCPVLIAQTPD</sequence>
<dbReference type="PANTHER" id="PTHR46553:SF3">
    <property type="entry name" value="ADENINE NUCLEOTIDE ALPHA HYDROLASES-LIKE SUPERFAMILY PROTEIN"/>
    <property type="match status" value="1"/>
</dbReference>
<dbReference type="EMBL" id="BOMV01000106">
    <property type="protein sequence ID" value="GIF01531.1"/>
    <property type="molecule type" value="Genomic_DNA"/>
</dbReference>
<dbReference type="SUPFAM" id="SSF52402">
    <property type="entry name" value="Adenine nucleotide alpha hydrolases-like"/>
    <property type="match status" value="2"/>
</dbReference>
<dbReference type="InterPro" id="IPR014729">
    <property type="entry name" value="Rossmann-like_a/b/a_fold"/>
</dbReference>
<protein>
    <submittedName>
        <fullName evidence="3">Universal stress protein</fullName>
    </submittedName>
</protein>
<accession>A0A919K9V9</accession>
<dbReference type="Pfam" id="PF00582">
    <property type="entry name" value="Usp"/>
    <property type="match status" value="2"/>
</dbReference>
<evidence type="ECO:0000259" key="2">
    <source>
        <dbReference type="Pfam" id="PF00582"/>
    </source>
</evidence>
<name>A0A919K9V9_9ACTN</name>
<evidence type="ECO:0000313" key="3">
    <source>
        <dbReference type="EMBL" id="GIF01531.1"/>
    </source>
</evidence>